<feature type="compositionally biased region" description="Low complexity" evidence="9">
    <location>
        <begin position="492"/>
        <end position="508"/>
    </location>
</feature>
<proteinExistence type="predicted"/>
<sequence length="678" mass="74479">MKWPKATQGLLFNLALLTWLLPVGTDIHEQVGTEIHEQVGTPLSDAEYEEFFQTFNGPHRVGAICFLRAVYGCKQPLIQMVDRYENHGLIPEGRVCSSSAKRPRFPDFCTLTLYRCAMRKYFVKRILCPGETIEASTDTHTINQEAEPLHNLSFILQSLPKLLHSSSATATTPSPPDESPRSESPIEVVGAMSVSAMVIRAVSHDLTTNSPPPEPTSTALLASAESVLDLLFHTTASIPELHPETHPETHPEPPPETHPEIHPEPHPEPTPEPHPEPTPEPHPESHPETHPEPTPEPHPETHPEPTPEPHPEIHPETHPEPTPEPHPETHPETHPEIHPEPHPEIHPEPHPEIHPEQHTTPSAPELLVATSPATTTTEPVLDLLLESSLELLSPTAAKTDIETLLENLTATEAVTVATETTTGSFLQLTTSPESVAEFSTSISNAETMSEVSIILDDSTTTNLDAATGAAATSGSISTHPARVAGKKKNSEEPYPASSSATTTESPSELPTHNTISAAPVRHEYDSTTCMNHLQQSPTAICHPHTSAPSATASLDLAKHPPQSNSSMGIVVVSTFIHHKPEGTLGLIPLLRIGMRSPNPQHEQESPGLQQLPPHDLKRLFLRMQDHRVQHLMHEMRDLMTNGEIVQKQKLQATSLQLLRALNLPNQQRRLKRSMRLKR</sequence>
<feature type="signal peptide" evidence="10">
    <location>
        <begin position="1"/>
        <end position="25"/>
    </location>
</feature>
<dbReference type="Proteomes" id="UP001652642">
    <property type="component" value="Chromosome 5"/>
</dbReference>
<dbReference type="PANTHER" id="PTHR21362:SF1">
    <property type="entry name" value="ACROSIN-BINDING PROTEIN"/>
    <property type="match status" value="1"/>
</dbReference>
<dbReference type="Pfam" id="PF07222">
    <property type="entry name" value="PBP_sp32"/>
    <property type="match status" value="1"/>
</dbReference>
<dbReference type="OrthoDB" id="9009946at2759"/>
<evidence type="ECO:0000256" key="1">
    <source>
        <dbReference type="ARBA" id="ARBA00004218"/>
    </source>
</evidence>
<evidence type="ECO:0000313" key="11">
    <source>
        <dbReference type="Proteomes" id="UP001652642"/>
    </source>
</evidence>
<dbReference type="GO" id="GO:0001669">
    <property type="term" value="C:acrosomal vesicle"/>
    <property type="evidence" value="ECO:0007669"/>
    <property type="project" value="UniProtKB-SubCell"/>
</dbReference>
<evidence type="ECO:0000256" key="10">
    <source>
        <dbReference type="SAM" id="SignalP"/>
    </source>
</evidence>
<dbReference type="GO" id="GO:0005634">
    <property type="term" value="C:nucleus"/>
    <property type="evidence" value="ECO:0007669"/>
    <property type="project" value="TreeGrafter"/>
</dbReference>
<gene>
    <name evidence="12" type="primary">LOC110076689</name>
</gene>
<evidence type="ECO:0000256" key="7">
    <source>
        <dbReference type="ARBA" id="ARBA00033453"/>
    </source>
</evidence>
<feature type="chain" id="PRO_5046607455" description="Acrosin-binding protein" evidence="10">
    <location>
        <begin position="26"/>
        <end position="678"/>
    </location>
</feature>
<evidence type="ECO:0000256" key="2">
    <source>
        <dbReference type="ARBA" id="ARBA00018940"/>
    </source>
</evidence>
<evidence type="ECO:0000256" key="9">
    <source>
        <dbReference type="SAM" id="MobiDB-lite"/>
    </source>
</evidence>
<dbReference type="KEGG" id="pvt:110076689"/>
<evidence type="ECO:0000256" key="8">
    <source>
        <dbReference type="ARBA" id="ARBA00045517"/>
    </source>
</evidence>
<dbReference type="AlphaFoldDB" id="A0A6J0TCJ9"/>
<protein>
    <recommendedName>
        <fullName evidence="2">Acrosin-binding protein</fullName>
    </recommendedName>
    <alternativeName>
        <fullName evidence="6">Acrosin-binding protein, 60 kDa form</fullName>
    </alternativeName>
    <alternativeName>
        <fullName evidence="7">Proacrosin-binding protein sp32</fullName>
    </alternativeName>
</protein>
<keyword evidence="3" id="KW-0597">Phosphoprotein</keyword>
<reference evidence="12" key="1">
    <citation type="submission" date="2025-08" db="UniProtKB">
        <authorList>
            <consortium name="RefSeq"/>
        </authorList>
    </citation>
    <scope>IDENTIFICATION</scope>
</reference>
<comment type="subcellular location">
    <subcellularLocation>
        <location evidence="1">Cytoplasmic vesicle</location>
        <location evidence="1">Secretory vesicle</location>
        <location evidence="1">Acrosome</location>
    </subcellularLocation>
</comment>
<keyword evidence="11" id="KW-1185">Reference proteome</keyword>
<feature type="region of interest" description="Disordered" evidence="9">
    <location>
        <begin position="241"/>
        <end position="359"/>
    </location>
</feature>
<comment type="function">
    <text evidence="8">Acrosomal protein that maintains proacrosin (pro-ACR) as an enzymatically inactive zymogen in the acrosome. Involved also in the acrosome formation.</text>
</comment>
<dbReference type="PANTHER" id="PTHR21362">
    <property type="entry name" value="ACROSIN-BINDING PROTEIN"/>
    <property type="match status" value="1"/>
</dbReference>
<evidence type="ECO:0000256" key="6">
    <source>
        <dbReference type="ARBA" id="ARBA00032734"/>
    </source>
</evidence>
<evidence type="ECO:0000256" key="5">
    <source>
        <dbReference type="ARBA" id="ARBA00023329"/>
    </source>
</evidence>
<name>A0A6J0TCJ9_9SAUR</name>
<dbReference type="GeneID" id="110076689"/>
<organism evidence="11 12">
    <name type="scientific">Pogona vitticeps</name>
    <name type="common">central bearded dragon</name>
    <dbReference type="NCBI Taxonomy" id="103695"/>
    <lineage>
        <taxon>Eukaryota</taxon>
        <taxon>Metazoa</taxon>
        <taxon>Chordata</taxon>
        <taxon>Craniata</taxon>
        <taxon>Vertebrata</taxon>
        <taxon>Euteleostomi</taxon>
        <taxon>Lepidosauria</taxon>
        <taxon>Squamata</taxon>
        <taxon>Bifurcata</taxon>
        <taxon>Unidentata</taxon>
        <taxon>Episquamata</taxon>
        <taxon>Toxicofera</taxon>
        <taxon>Iguania</taxon>
        <taxon>Acrodonta</taxon>
        <taxon>Agamidae</taxon>
        <taxon>Amphibolurinae</taxon>
        <taxon>Pogona</taxon>
    </lineage>
</organism>
<evidence type="ECO:0000256" key="3">
    <source>
        <dbReference type="ARBA" id="ARBA00022553"/>
    </source>
</evidence>
<feature type="region of interest" description="Disordered" evidence="9">
    <location>
        <begin position="468"/>
        <end position="512"/>
    </location>
</feature>
<feature type="compositionally biased region" description="Basic and acidic residues" evidence="9">
    <location>
        <begin position="241"/>
        <end position="357"/>
    </location>
</feature>
<dbReference type="InParanoid" id="A0A6J0TCJ9"/>
<accession>A0A6J0TCJ9</accession>
<keyword evidence="5" id="KW-0968">Cytoplasmic vesicle</keyword>
<dbReference type="InterPro" id="IPR009865">
    <property type="entry name" value="Proacrosin-bd"/>
</dbReference>
<keyword evidence="4 10" id="KW-0732">Signal</keyword>
<evidence type="ECO:0000313" key="12">
    <source>
        <dbReference type="RefSeq" id="XP_020644720.2"/>
    </source>
</evidence>
<evidence type="ECO:0000256" key="4">
    <source>
        <dbReference type="ARBA" id="ARBA00022729"/>
    </source>
</evidence>
<dbReference type="RefSeq" id="XP_020644720.2">
    <property type="nucleotide sequence ID" value="XM_020789061.2"/>
</dbReference>